<dbReference type="Gene3D" id="1.10.630.10">
    <property type="entry name" value="Cytochrome P450"/>
    <property type="match status" value="1"/>
</dbReference>
<dbReference type="EMBL" id="LATX01002388">
    <property type="protein sequence ID" value="KTB30320.1"/>
    <property type="molecule type" value="Genomic_DNA"/>
</dbReference>
<gene>
    <name evidence="12" type="ORF">WG66_17078</name>
</gene>
<keyword evidence="11" id="KW-0472">Membrane</keyword>
<dbReference type="eggNOG" id="KOG0156">
    <property type="taxonomic scope" value="Eukaryota"/>
</dbReference>
<dbReference type="InterPro" id="IPR002401">
    <property type="entry name" value="Cyt_P450_E_grp-I"/>
</dbReference>
<dbReference type="PANTHER" id="PTHR46300:SF7">
    <property type="entry name" value="P450, PUTATIVE (EUROFUNG)-RELATED"/>
    <property type="match status" value="1"/>
</dbReference>
<feature type="transmembrane region" description="Helical" evidence="11">
    <location>
        <begin position="228"/>
        <end position="251"/>
    </location>
</feature>
<sequence>MSYKSTILPGKDRMIILDLFTATTLLVFIILVTKQLFYNRWPGGFHIYPPGPPGHILVGNMLDVPAKKPWVHYANWAKIYGDIMHLEAFGDHLIIISNAMLANDILERRSRMYSGRPYPGVGELTGWNFALTLQDYSETWRKNRRTWQQNFRPDAVVQQHSAITQCVGIFLRNLLQTPENFMCHIDLLSGGLTLSSMYGITINSGNDDLLVHSKKTLHTIDTVFSPQFVFFTSWFSFLCFVPSWVPILGLFTQYIEHVRQLCHEMQEIPFHKVMADINTGAINDSLVARLVQKNMADGGPDEEIQRIKNMASTAFAASADTTLSAIGTFFLAMAKNPKCQERAWQEIDEVVGRGQLPTFEDRKSLPYIEALYREVMRWHPAIPLSVAHTATEDNIYDGYYIPKGSMVFANIWAMTHNEQVYEDPYQFKPERFLTTESELNDDSTILAFGFGRRGCVGRHFAEAVLWLTIASVLSCFKIESEKDLNGKAVDIPESYSEGPGLFSYPLPFRCSITPRHAEVGLLI</sequence>
<keyword evidence="6 10" id="KW-0560">Oxidoreductase</keyword>
<comment type="caution">
    <text evidence="12">The sequence shown here is derived from an EMBL/GenBank/DDBJ whole genome shotgun (WGS) entry which is preliminary data.</text>
</comment>
<evidence type="ECO:0000256" key="11">
    <source>
        <dbReference type="SAM" id="Phobius"/>
    </source>
</evidence>
<dbReference type="GO" id="GO:0020037">
    <property type="term" value="F:heme binding"/>
    <property type="evidence" value="ECO:0007669"/>
    <property type="project" value="InterPro"/>
</dbReference>
<feature type="binding site" description="axial binding residue" evidence="9">
    <location>
        <position position="455"/>
    </location>
    <ligand>
        <name>heme</name>
        <dbReference type="ChEBI" id="CHEBI:30413"/>
    </ligand>
    <ligandPart>
        <name>Fe</name>
        <dbReference type="ChEBI" id="CHEBI:18248"/>
    </ligandPart>
</feature>
<dbReference type="Pfam" id="PF00067">
    <property type="entry name" value="p450"/>
    <property type="match status" value="1"/>
</dbReference>
<keyword evidence="7 9" id="KW-0408">Iron</keyword>
<accession>A0A0W0F1W0</accession>
<keyword evidence="8 10" id="KW-0503">Monooxygenase</keyword>
<dbReference type="PANTHER" id="PTHR46300">
    <property type="entry name" value="P450, PUTATIVE (EUROFUNG)-RELATED-RELATED"/>
    <property type="match status" value="1"/>
</dbReference>
<comment type="cofactor">
    <cofactor evidence="1 9">
        <name>heme</name>
        <dbReference type="ChEBI" id="CHEBI:30413"/>
    </cofactor>
</comment>
<dbReference type="GO" id="GO:0005506">
    <property type="term" value="F:iron ion binding"/>
    <property type="evidence" value="ECO:0007669"/>
    <property type="project" value="InterPro"/>
</dbReference>
<dbReference type="PRINTS" id="PR00385">
    <property type="entry name" value="P450"/>
</dbReference>
<dbReference type="InterPro" id="IPR050364">
    <property type="entry name" value="Cytochrome_P450_fung"/>
</dbReference>
<comment type="similarity">
    <text evidence="3 10">Belongs to the cytochrome P450 family.</text>
</comment>
<feature type="transmembrane region" description="Helical" evidence="11">
    <location>
        <begin position="14"/>
        <end position="32"/>
    </location>
</feature>
<evidence type="ECO:0000256" key="7">
    <source>
        <dbReference type="ARBA" id="ARBA00023004"/>
    </source>
</evidence>
<dbReference type="InterPro" id="IPR036396">
    <property type="entry name" value="Cyt_P450_sf"/>
</dbReference>
<dbReference type="GO" id="GO:0004497">
    <property type="term" value="F:monooxygenase activity"/>
    <property type="evidence" value="ECO:0007669"/>
    <property type="project" value="UniProtKB-KW"/>
</dbReference>
<comment type="pathway">
    <text evidence="2">Secondary metabolite biosynthesis.</text>
</comment>
<evidence type="ECO:0000256" key="8">
    <source>
        <dbReference type="ARBA" id="ARBA00023033"/>
    </source>
</evidence>
<dbReference type="PRINTS" id="PR00463">
    <property type="entry name" value="EP450I"/>
</dbReference>
<protein>
    <recommendedName>
        <fullName evidence="14">Cytochrome p450</fullName>
    </recommendedName>
</protein>
<evidence type="ECO:0000313" key="12">
    <source>
        <dbReference type="EMBL" id="KTB30320.1"/>
    </source>
</evidence>
<evidence type="ECO:0000256" key="10">
    <source>
        <dbReference type="RuleBase" id="RU000461"/>
    </source>
</evidence>
<evidence type="ECO:0000256" key="2">
    <source>
        <dbReference type="ARBA" id="ARBA00005179"/>
    </source>
</evidence>
<evidence type="ECO:0000313" key="13">
    <source>
        <dbReference type="Proteomes" id="UP000054988"/>
    </source>
</evidence>
<name>A0A0W0F1W0_MONRR</name>
<organism evidence="12 13">
    <name type="scientific">Moniliophthora roreri</name>
    <name type="common">Frosty pod rot fungus</name>
    <name type="synonym">Monilia roreri</name>
    <dbReference type="NCBI Taxonomy" id="221103"/>
    <lineage>
        <taxon>Eukaryota</taxon>
        <taxon>Fungi</taxon>
        <taxon>Dikarya</taxon>
        <taxon>Basidiomycota</taxon>
        <taxon>Agaricomycotina</taxon>
        <taxon>Agaricomycetes</taxon>
        <taxon>Agaricomycetidae</taxon>
        <taxon>Agaricales</taxon>
        <taxon>Marasmiineae</taxon>
        <taxon>Marasmiaceae</taxon>
        <taxon>Moniliophthora</taxon>
    </lineage>
</organism>
<keyword evidence="11" id="KW-1133">Transmembrane helix</keyword>
<dbReference type="Proteomes" id="UP000054988">
    <property type="component" value="Unassembled WGS sequence"/>
</dbReference>
<dbReference type="AlphaFoldDB" id="A0A0W0F1W0"/>
<evidence type="ECO:0000256" key="6">
    <source>
        <dbReference type="ARBA" id="ARBA00023002"/>
    </source>
</evidence>
<proteinExistence type="inferred from homology"/>
<dbReference type="GO" id="GO:0016705">
    <property type="term" value="F:oxidoreductase activity, acting on paired donors, with incorporation or reduction of molecular oxygen"/>
    <property type="evidence" value="ECO:0007669"/>
    <property type="project" value="InterPro"/>
</dbReference>
<reference evidence="12 13" key="1">
    <citation type="submission" date="2015-12" db="EMBL/GenBank/DDBJ databases">
        <title>Draft genome sequence of Moniliophthora roreri, the causal agent of frosty pod rot of cacao.</title>
        <authorList>
            <person name="Aime M.C."/>
            <person name="Diaz-Valderrama J.R."/>
            <person name="Kijpornyongpan T."/>
            <person name="Phillips-Mora W."/>
        </authorList>
    </citation>
    <scope>NUCLEOTIDE SEQUENCE [LARGE SCALE GENOMIC DNA]</scope>
    <source>
        <strain evidence="12 13">MCA 2952</strain>
    </source>
</reference>
<dbReference type="SUPFAM" id="SSF48264">
    <property type="entry name" value="Cytochrome P450"/>
    <property type="match status" value="1"/>
</dbReference>
<keyword evidence="11" id="KW-0812">Transmembrane</keyword>
<dbReference type="CDD" id="cd11065">
    <property type="entry name" value="CYP64-like"/>
    <property type="match status" value="1"/>
</dbReference>
<dbReference type="PROSITE" id="PS00086">
    <property type="entry name" value="CYTOCHROME_P450"/>
    <property type="match status" value="1"/>
</dbReference>
<evidence type="ECO:0008006" key="14">
    <source>
        <dbReference type="Google" id="ProtNLM"/>
    </source>
</evidence>
<evidence type="ECO:0000256" key="9">
    <source>
        <dbReference type="PIRSR" id="PIRSR602401-1"/>
    </source>
</evidence>
<keyword evidence="5 9" id="KW-0479">Metal-binding</keyword>
<evidence type="ECO:0000256" key="1">
    <source>
        <dbReference type="ARBA" id="ARBA00001971"/>
    </source>
</evidence>
<evidence type="ECO:0000256" key="4">
    <source>
        <dbReference type="ARBA" id="ARBA00022617"/>
    </source>
</evidence>
<dbReference type="InterPro" id="IPR001128">
    <property type="entry name" value="Cyt_P450"/>
</dbReference>
<dbReference type="InterPro" id="IPR017972">
    <property type="entry name" value="Cyt_P450_CS"/>
</dbReference>
<keyword evidence="4 9" id="KW-0349">Heme</keyword>
<evidence type="ECO:0000256" key="5">
    <source>
        <dbReference type="ARBA" id="ARBA00022723"/>
    </source>
</evidence>
<evidence type="ECO:0000256" key="3">
    <source>
        <dbReference type="ARBA" id="ARBA00010617"/>
    </source>
</evidence>